<name>A0A8X6NTH8_NEPPI</name>
<organism evidence="1 2">
    <name type="scientific">Nephila pilipes</name>
    <name type="common">Giant wood spider</name>
    <name type="synonym">Nephila maculata</name>
    <dbReference type="NCBI Taxonomy" id="299642"/>
    <lineage>
        <taxon>Eukaryota</taxon>
        <taxon>Metazoa</taxon>
        <taxon>Ecdysozoa</taxon>
        <taxon>Arthropoda</taxon>
        <taxon>Chelicerata</taxon>
        <taxon>Arachnida</taxon>
        <taxon>Araneae</taxon>
        <taxon>Araneomorphae</taxon>
        <taxon>Entelegynae</taxon>
        <taxon>Araneoidea</taxon>
        <taxon>Nephilidae</taxon>
        <taxon>Nephila</taxon>
    </lineage>
</organism>
<dbReference type="EMBL" id="BMAW01012703">
    <property type="protein sequence ID" value="GFT30065.1"/>
    <property type="molecule type" value="Genomic_DNA"/>
</dbReference>
<comment type="caution">
    <text evidence="1">The sequence shown here is derived from an EMBL/GenBank/DDBJ whole genome shotgun (WGS) entry which is preliminary data.</text>
</comment>
<evidence type="ECO:0000313" key="2">
    <source>
        <dbReference type="Proteomes" id="UP000887013"/>
    </source>
</evidence>
<accession>A0A8X6NTH8</accession>
<sequence>MKVLGNTSTNGYRIQQRDTYGEIVARDVEAQIKLTTLNDIQKALVINLLLLGKDQVTNIYYYNDIMENSVLDRLYVPFHEISGPFYQKCNSVFQRVFYGSYRKVLGRAFSSLDYLEH</sequence>
<reference evidence="1" key="1">
    <citation type="submission" date="2020-08" db="EMBL/GenBank/DDBJ databases">
        <title>Multicomponent nature underlies the extraordinary mechanical properties of spider dragline silk.</title>
        <authorList>
            <person name="Kono N."/>
            <person name="Nakamura H."/>
            <person name="Mori M."/>
            <person name="Yoshida Y."/>
            <person name="Ohtoshi R."/>
            <person name="Malay A.D."/>
            <person name="Moran D.A.P."/>
            <person name="Tomita M."/>
            <person name="Numata K."/>
            <person name="Arakawa K."/>
        </authorList>
    </citation>
    <scope>NUCLEOTIDE SEQUENCE</scope>
</reference>
<dbReference type="AlphaFoldDB" id="A0A8X6NTH8"/>
<keyword evidence="2" id="KW-1185">Reference proteome</keyword>
<proteinExistence type="predicted"/>
<evidence type="ECO:0000313" key="1">
    <source>
        <dbReference type="EMBL" id="GFT30065.1"/>
    </source>
</evidence>
<gene>
    <name evidence="1" type="primary">NCL1_34909</name>
    <name evidence="1" type="ORF">NPIL_617491</name>
</gene>
<dbReference type="Proteomes" id="UP000887013">
    <property type="component" value="Unassembled WGS sequence"/>
</dbReference>
<protein>
    <submittedName>
        <fullName evidence="1">Uncharacterized protein</fullName>
    </submittedName>
</protein>